<evidence type="ECO:0000256" key="5">
    <source>
        <dbReference type="SAM" id="MobiDB-lite"/>
    </source>
</evidence>
<dbReference type="InterPro" id="IPR012340">
    <property type="entry name" value="NA-bd_OB-fold"/>
</dbReference>
<comment type="similarity">
    <text evidence="1">Belongs to the ATP-dependent DNA ligase family.</text>
</comment>
<keyword evidence="3" id="KW-0436">Ligase</keyword>
<dbReference type="PANTHER" id="PTHR45674:SF4">
    <property type="entry name" value="DNA LIGASE 1"/>
    <property type="match status" value="1"/>
</dbReference>
<dbReference type="Proteomes" id="UP000272729">
    <property type="component" value="Unassembled WGS sequence"/>
</dbReference>
<dbReference type="Gene3D" id="2.40.50.140">
    <property type="entry name" value="Nucleic acid-binding proteins"/>
    <property type="match status" value="1"/>
</dbReference>
<dbReference type="EMBL" id="RBXR01000001">
    <property type="protein sequence ID" value="RKT68505.1"/>
    <property type="molecule type" value="Genomic_DNA"/>
</dbReference>
<evidence type="ECO:0000313" key="7">
    <source>
        <dbReference type="EMBL" id="RKT68505.1"/>
    </source>
</evidence>
<evidence type="ECO:0000256" key="2">
    <source>
        <dbReference type="ARBA" id="ARBA00012727"/>
    </source>
</evidence>
<evidence type="ECO:0000259" key="6">
    <source>
        <dbReference type="PROSITE" id="PS50160"/>
    </source>
</evidence>
<dbReference type="AlphaFoldDB" id="A0A495X5M5"/>
<comment type="caution">
    <text evidence="7">The sequence shown here is derived from an EMBL/GenBank/DDBJ whole genome shotgun (WGS) entry which is preliminary data.</text>
</comment>
<dbReference type="InterPro" id="IPR012309">
    <property type="entry name" value="DNA_ligase_ATP-dep_C"/>
</dbReference>
<dbReference type="GO" id="GO:0006281">
    <property type="term" value="P:DNA repair"/>
    <property type="evidence" value="ECO:0007669"/>
    <property type="project" value="InterPro"/>
</dbReference>
<dbReference type="InterPro" id="IPR014146">
    <property type="entry name" value="LigD_ligase_dom"/>
</dbReference>
<dbReference type="PROSITE" id="PS50160">
    <property type="entry name" value="DNA_LIGASE_A3"/>
    <property type="match status" value="1"/>
</dbReference>
<dbReference type="CDD" id="cd07906">
    <property type="entry name" value="Adenylation_DNA_ligase_LigD_LigC"/>
    <property type="match status" value="1"/>
</dbReference>
<evidence type="ECO:0000256" key="4">
    <source>
        <dbReference type="ARBA" id="ARBA00034003"/>
    </source>
</evidence>
<evidence type="ECO:0000256" key="3">
    <source>
        <dbReference type="ARBA" id="ARBA00022598"/>
    </source>
</evidence>
<evidence type="ECO:0000256" key="1">
    <source>
        <dbReference type="ARBA" id="ARBA00007572"/>
    </source>
</evidence>
<accession>A0A495X5M5</accession>
<dbReference type="Pfam" id="PF01068">
    <property type="entry name" value="DNA_ligase_A_M"/>
    <property type="match status" value="1"/>
</dbReference>
<dbReference type="InterPro" id="IPR016059">
    <property type="entry name" value="DNA_ligase_ATP-dep_CS"/>
</dbReference>
<dbReference type="Gene3D" id="3.30.470.30">
    <property type="entry name" value="DNA ligase/mRNA capping enzyme"/>
    <property type="match status" value="1"/>
</dbReference>
<dbReference type="InterPro" id="IPR012310">
    <property type="entry name" value="DNA_ligase_ATP-dep_cent"/>
</dbReference>
<dbReference type="Gene3D" id="3.30.1490.70">
    <property type="match status" value="1"/>
</dbReference>
<comment type="catalytic activity">
    <reaction evidence="4">
        <text>ATP + (deoxyribonucleotide)n-3'-hydroxyl + 5'-phospho-(deoxyribonucleotide)m = (deoxyribonucleotide)n+m + AMP + diphosphate.</text>
        <dbReference type="EC" id="6.5.1.1"/>
    </reaction>
</comment>
<dbReference type="NCBIfam" id="TIGR02779">
    <property type="entry name" value="NHEJ_ligase_lig"/>
    <property type="match status" value="1"/>
</dbReference>
<reference evidence="7 8" key="1">
    <citation type="submission" date="2018-10" db="EMBL/GenBank/DDBJ databases">
        <title>Sequencing the genomes of 1000 actinobacteria strains.</title>
        <authorList>
            <person name="Klenk H.-P."/>
        </authorList>
    </citation>
    <scope>NUCLEOTIDE SEQUENCE [LARGE SCALE GENOMIC DNA]</scope>
    <source>
        <strain evidence="7 8">DSM 43911</strain>
    </source>
</reference>
<feature type="region of interest" description="Disordered" evidence="5">
    <location>
        <begin position="334"/>
        <end position="353"/>
    </location>
</feature>
<dbReference type="GO" id="GO:0006310">
    <property type="term" value="P:DNA recombination"/>
    <property type="evidence" value="ECO:0007669"/>
    <property type="project" value="InterPro"/>
</dbReference>
<sequence>MSLAELPGLRRAWLRVTLGGQGAVYKGRFTLTPQRSHEFPDLIRPMLAVLGDLPQGPGWAFEFKWDGVRATTYVRDDRLRVLTRNDLDASRTYPELHALTGLLTRPAVLDGEIVALDPEGRPNFSRLQSRIHTRRPTDDLLRRIPVSYYVFDLLHLDGRSLLGEPYTHRREALADLDLPAHPSIRVPPCFTDLPGETVQSIAADHGLEGVVAKRLDSRYDPGRRSPSWIKVPLIRTQEVVIGGWRPGEGRRSGTIGALLLGVPTPSGLRYAGKVGTGFTAPMLSDLQSRLHPLHRPTPPFKDEVPTDHARNAHWVNPVLVGEVQFRTWTPDGRLRHPSWRGLRPDKSPSDITA</sequence>
<dbReference type="PANTHER" id="PTHR45674">
    <property type="entry name" value="DNA LIGASE 1/3 FAMILY MEMBER"/>
    <property type="match status" value="1"/>
</dbReference>
<gene>
    <name evidence="7" type="ORF">DFJ66_1690</name>
</gene>
<dbReference type="SUPFAM" id="SSF56091">
    <property type="entry name" value="DNA ligase/mRNA capping enzyme, catalytic domain"/>
    <property type="match status" value="1"/>
</dbReference>
<name>A0A495X5M5_9PSEU</name>
<feature type="compositionally biased region" description="Basic and acidic residues" evidence="5">
    <location>
        <begin position="342"/>
        <end position="353"/>
    </location>
</feature>
<dbReference type="GO" id="GO:0005524">
    <property type="term" value="F:ATP binding"/>
    <property type="evidence" value="ECO:0007669"/>
    <property type="project" value="InterPro"/>
</dbReference>
<dbReference type="GO" id="GO:0003910">
    <property type="term" value="F:DNA ligase (ATP) activity"/>
    <property type="evidence" value="ECO:0007669"/>
    <property type="project" value="UniProtKB-EC"/>
</dbReference>
<dbReference type="Pfam" id="PF04679">
    <property type="entry name" value="DNA_ligase_A_C"/>
    <property type="match status" value="1"/>
</dbReference>
<dbReference type="PROSITE" id="PS00697">
    <property type="entry name" value="DNA_LIGASE_A1"/>
    <property type="match status" value="1"/>
</dbReference>
<organism evidence="7 8">
    <name type="scientific">Saccharothrix variisporea</name>
    <dbReference type="NCBI Taxonomy" id="543527"/>
    <lineage>
        <taxon>Bacteria</taxon>
        <taxon>Bacillati</taxon>
        <taxon>Actinomycetota</taxon>
        <taxon>Actinomycetes</taxon>
        <taxon>Pseudonocardiales</taxon>
        <taxon>Pseudonocardiaceae</taxon>
        <taxon>Saccharothrix</taxon>
    </lineage>
</organism>
<dbReference type="InterPro" id="IPR050191">
    <property type="entry name" value="ATP-dep_DNA_ligase"/>
</dbReference>
<evidence type="ECO:0000313" key="8">
    <source>
        <dbReference type="Proteomes" id="UP000272729"/>
    </source>
</evidence>
<dbReference type="EC" id="6.5.1.1" evidence="2"/>
<keyword evidence="8" id="KW-1185">Reference proteome</keyword>
<dbReference type="CDD" id="cd07971">
    <property type="entry name" value="OBF_DNA_ligase_LigD"/>
    <property type="match status" value="1"/>
</dbReference>
<protein>
    <recommendedName>
        <fullName evidence="2">DNA ligase (ATP)</fullName>
        <ecNumber evidence="2">6.5.1.1</ecNumber>
    </recommendedName>
</protein>
<proteinExistence type="inferred from homology"/>
<feature type="domain" description="ATP-dependent DNA ligase family profile" evidence="6">
    <location>
        <begin position="139"/>
        <end position="264"/>
    </location>
</feature>
<dbReference type="SUPFAM" id="SSF50249">
    <property type="entry name" value="Nucleic acid-binding proteins"/>
    <property type="match status" value="1"/>
</dbReference>